<dbReference type="CDD" id="cd14733">
    <property type="entry name" value="BACK"/>
    <property type="match status" value="1"/>
</dbReference>
<proteinExistence type="inferred from homology"/>
<sequence length="577" mass="65030">MPRWIQAQPQGRTRQSCEGHTVSVVERVLYILFGKHEDDGGNVFCPPLTVLDTNTMILSTPAVDPPGRQRQTPNDREGHSAAVIDQRIYVFGGTWTDHEDITLYMNDLHILDTTCKPPAWSRPPRTPSNSPPMEREGHTAVVVGHRMLVFGGTWVDEEDKSRYLNDVHVYDATRNWWSQPDVLGTPPIEREGHTASSIGRNMLVFGGAGLDAVDHPINLADLHVLDTDTWTWHQPILGSDVLPQERRYHTASVIDRRMYVFGGQYYEPTADLHFECDNVVSCLDIESMSWDTLQVDGQAPLRRACHSAGVVGKRIFIVGGRYWDISEDDYIFMNDVQLLDTTPCSTFATDWRAYFNNAHLSDIELRVDGRPIPAHRVVLAARCEHFSRMLMSGMKEAESVCVTIDGVRHEVFACLLEYMYTDVVDFAPEIALELLTAADRFGLERLKRECINAIESSLRVSTVCHVFFVADQHCADDLKAVCLQFITSNFPEVIRTEGFQGLSRELLDQVHFAMANRHYPDTEAKLKKEVHDGQPLERTAAKLGQLSLGNGSRRDWPQLALWADRGNVATSGCDDPK</sequence>
<name>A0A8J5XPL3_DIALT</name>
<dbReference type="PANTHER" id="PTHR46376">
    <property type="entry name" value="LEUCINE-ZIPPER-LIKE TRANSCRIPTIONAL REGULATOR 1"/>
    <property type="match status" value="1"/>
</dbReference>
<dbReference type="SUPFAM" id="SSF54695">
    <property type="entry name" value="POZ domain"/>
    <property type="match status" value="1"/>
</dbReference>
<dbReference type="EMBL" id="JAGTXO010000005">
    <property type="protein sequence ID" value="KAG8467729.1"/>
    <property type="molecule type" value="Genomic_DNA"/>
</dbReference>
<dbReference type="InterPro" id="IPR000210">
    <property type="entry name" value="BTB/POZ_dom"/>
</dbReference>
<comment type="similarity">
    <text evidence="1">Belongs to the Tdpoz family.</text>
</comment>
<evidence type="ECO:0000256" key="1">
    <source>
        <dbReference type="ARBA" id="ARBA00010846"/>
    </source>
</evidence>
<evidence type="ECO:0000256" key="2">
    <source>
        <dbReference type="ARBA" id="ARBA00022441"/>
    </source>
</evidence>
<dbReference type="Proteomes" id="UP000751190">
    <property type="component" value="Unassembled WGS sequence"/>
</dbReference>
<feature type="domain" description="BTB" evidence="5">
    <location>
        <begin position="361"/>
        <end position="428"/>
    </location>
</feature>
<comment type="caution">
    <text evidence="6">The sequence shown here is derived from an EMBL/GenBank/DDBJ whole genome shotgun (WGS) entry which is preliminary data.</text>
</comment>
<dbReference type="GO" id="GO:0005794">
    <property type="term" value="C:Golgi apparatus"/>
    <property type="evidence" value="ECO:0007669"/>
    <property type="project" value="TreeGrafter"/>
</dbReference>
<gene>
    <name evidence="6" type="ORF">KFE25_006781</name>
</gene>
<dbReference type="InterPro" id="IPR015915">
    <property type="entry name" value="Kelch-typ_b-propeller"/>
</dbReference>
<organism evidence="6 7">
    <name type="scientific">Diacronema lutheri</name>
    <name type="common">Unicellular marine alga</name>
    <name type="synonym">Monochrysis lutheri</name>
    <dbReference type="NCBI Taxonomy" id="2081491"/>
    <lineage>
        <taxon>Eukaryota</taxon>
        <taxon>Haptista</taxon>
        <taxon>Haptophyta</taxon>
        <taxon>Pavlovophyceae</taxon>
        <taxon>Pavlovales</taxon>
        <taxon>Pavlovaceae</taxon>
        <taxon>Diacronema</taxon>
    </lineage>
</organism>
<evidence type="ECO:0000313" key="7">
    <source>
        <dbReference type="Proteomes" id="UP000751190"/>
    </source>
</evidence>
<protein>
    <recommendedName>
        <fullName evidence="5">BTB domain-containing protein</fullName>
    </recommendedName>
</protein>
<dbReference type="CDD" id="cd18186">
    <property type="entry name" value="BTB_POZ_ZBTB_KLHL-like"/>
    <property type="match status" value="1"/>
</dbReference>
<evidence type="ECO:0000256" key="3">
    <source>
        <dbReference type="ARBA" id="ARBA00022737"/>
    </source>
</evidence>
<dbReference type="InterPro" id="IPR051568">
    <property type="entry name" value="LZTR1/Attractin"/>
</dbReference>
<dbReference type="Pfam" id="PF00651">
    <property type="entry name" value="BTB"/>
    <property type="match status" value="1"/>
</dbReference>
<dbReference type="InterPro" id="IPR056423">
    <property type="entry name" value="BACK_BPM_SPOP"/>
</dbReference>
<keyword evidence="2" id="KW-0880">Kelch repeat</keyword>
<dbReference type="Pfam" id="PF24681">
    <property type="entry name" value="Kelch_KLHDC2_KLHL20_DRC7"/>
    <property type="match status" value="1"/>
</dbReference>
<dbReference type="PROSITE" id="PS50097">
    <property type="entry name" value="BTB"/>
    <property type="match status" value="1"/>
</dbReference>
<evidence type="ECO:0000256" key="4">
    <source>
        <dbReference type="SAM" id="MobiDB-lite"/>
    </source>
</evidence>
<dbReference type="Gene3D" id="3.30.710.10">
    <property type="entry name" value="Potassium Channel Kv1.1, Chain A"/>
    <property type="match status" value="1"/>
</dbReference>
<dbReference type="SUPFAM" id="SSF117281">
    <property type="entry name" value="Kelch motif"/>
    <property type="match status" value="1"/>
</dbReference>
<dbReference type="Gene3D" id="2.120.10.80">
    <property type="entry name" value="Kelch-type beta propeller"/>
    <property type="match status" value="2"/>
</dbReference>
<dbReference type="OrthoDB" id="10251809at2759"/>
<evidence type="ECO:0000313" key="6">
    <source>
        <dbReference type="EMBL" id="KAG8467729.1"/>
    </source>
</evidence>
<keyword evidence="7" id="KW-1185">Reference proteome</keyword>
<dbReference type="SMART" id="SM00225">
    <property type="entry name" value="BTB"/>
    <property type="match status" value="1"/>
</dbReference>
<dbReference type="InterPro" id="IPR011333">
    <property type="entry name" value="SKP1/BTB/POZ_sf"/>
</dbReference>
<dbReference type="AlphaFoldDB" id="A0A8J5XPL3"/>
<dbReference type="Gene3D" id="1.25.40.420">
    <property type="match status" value="1"/>
</dbReference>
<keyword evidence="3" id="KW-0677">Repeat</keyword>
<feature type="region of interest" description="Disordered" evidence="4">
    <location>
        <begin position="60"/>
        <end position="79"/>
    </location>
</feature>
<dbReference type="PANTHER" id="PTHR46376:SF1">
    <property type="entry name" value="LEUCINE-ZIPPER-LIKE TRANSCRIPTIONAL REGULATOR 1"/>
    <property type="match status" value="1"/>
</dbReference>
<reference evidence="6" key="1">
    <citation type="submission" date="2021-05" db="EMBL/GenBank/DDBJ databases">
        <title>The genome of the haptophyte Pavlova lutheri (Diacronema luteri, Pavlovales) - a model for lipid biosynthesis in eukaryotic algae.</title>
        <authorList>
            <person name="Hulatt C.J."/>
            <person name="Posewitz M.C."/>
        </authorList>
    </citation>
    <scope>NUCLEOTIDE SEQUENCE</scope>
    <source>
        <strain evidence="6">NIVA-4/92</strain>
    </source>
</reference>
<accession>A0A8J5XPL3</accession>
<dbReference type="OMA" id="QYKDHMY"/>
<dbReference type="Pfam" id="PF24570">
    <property type="entry name" value="BACK_BPM_SPOP"/>
    <property type="match status" value="1"/>
</dbReference>
<evidence type="ECO:0000259" key="5">
    <source>
        <dbReference type="PROSITE" id="PS50097"/>
    </source>
</evidence>